<feature type="compositionally biased region" description="Polar residues" evidence="1">
    <location>
        <begin position="77"/>
        <end position="103"/>
    </location>
</feature>
<gene>
    <name evidence="3" type="ORF">D910_02831</name>
</gene>
<organism evidence="3 4">
    <name type="scientific">Dendroctonus ponderosae</name>
    <name type="common">Mountain pine beetle</name>
    <dbReference type="NCBI Taxonomy" id="77166"/>
    <lineage>
        <taxon>Eukaryota</taxon>
        <taxon>Metazoa</taxon>
        <taxon>Ecdysozoa</taxon>
        <taxon>Arthropoda</taxon>
        <taxon>Hexapoda</taxon>
        <taxon>Insecta</taxon>
        <taxon>Pterygota</taxon>
        <taxon>Neoptera</taxon>
        <taxon>Endopterygota</taxon>
        <taxon>Coleoptera</taxon>
        <taxon>Polyphaga</taxon>
        <taxon>Cucujiformia</taxon>
        <taxon>Curculionidae</taxon>
        <taxon>Scolytinae</taxon>
        <taxon>Dendroctonus</taxon>
    </lineage>
</organism>
<dbReference type="STRING" id="77166.U4U4A3"/>
<dbReference type="EMBL" id="KB631692">
    <property type="protein sequence ID" value="ERL85411.1"/>
    <property type="molecule type" value="Genomic_DNA"/>
</dbReference>
<dbReference type="AlphaFoldDB" id="U4U4A3"/>
<name>U4U4A3_DENPD</name>
<evidence type="ECO:0000259" key="2">
    <source>
        <dbReference type="Pfam" id="PF21538"/>
    </source>
</evidence>
<reference evidence="3 4" key="1">
    <citation type="journal article" date="2013" name="Genome Biol.">
        <title>Draft genome of the mountain pine beetle, Dendroctonus ponderosae Hopkins, a major forest pest.</title>
        <authorList>
            <person name="Keeling C.I."/>
            <person name="Yuen M.M."/>
            <person name="Liao N.Y."/>
            <person name="Docking T.R."/>
            <person name="Chan S.K."/>
            <person name="Taylor G.A."/>
            <person name="Palmquist D.L."/>
            <person name="Jackman S.D."/>
            <person name="Nguyen A."/>
            <person name="Li M."/>
            <person name="Henderson H."/>
            <person name="Janes J.K."/>
            <person name="Zhao Y."/>
            <person name="Pandoh P."/>
            <person name="Moore R."/>
            <person name="Sperling F.A."/>
            <person name="Huber D.P."/>
            <person name="Birol I."/>
            <person name="Jones S.J."/>
            <person name="Bohlmann J."/>
        </authorList>
    </citation>
    <scope>NUCLEOTIDE SEQUENCE</scope>
</reference>
<dbReference type="InterPro" id="IPR048385">
    <property type="entry name" value="Med15_central"/>
</dbReference>
<dbReference type="OrthoDB" id="442460at2759"/>
<feature type="region of interest" description="Disordered" evidence="1">
    <location>
        <begin position="77"/>
        <end position="145"/>
    </location>
</feature>
<evidence type="ECO:0000256" key="1">
    <source>
        <dbReference type="SAM" id="MobiDB-lite"/>
    </source>
</evidence>
<evidence type="ECO:0000313" key="4">
    <source>
        <dbReference type="Proteomes" id="UP000030742"/>
    </source>
</evidence>
<protein>
    <recommendedName>
        <fullName evidence="2">ARC105/Med15 mediator subunit central domain-containing protein</fullName>
    </recommendedName>
</protein>
<feature type="compositionally biased region" description="Low complexity" evidence="1">
    <location>
        <begin position="104"/>
        <end position="125"/>
    </location>
</feature>
<evidence type="ECO:0000313" key="3">
    <source>
        <dbReference type="EMBL" id="ERL85411.1"/>
    </source>
</evidence>
<proteinExistence type="predicted"/>
<dbReference type="Pfam" id="PF21538">
    <property type="entry name" value="Med15_M"/>
    <property type="match status" value="1"/>
</dbReference>
<accession>U4U4A3</accession>
<feature type="domain" description="ARC105/Med15 mediator subunit central" evidence="2">
    <location>
        <begin position="2"/>
        <end position="74"/>
    </location>
</feature>
<sequence length="145" mass="16458">MEDSDYETKLDSLRRYIPFLKNMMIELEAKGNRQAQLTKIKSLHDMITDTRKKLKLETLIRCEQVLTNIYHKVNPQIKSSRPIDSTKECASTSKGPSRCDSSTFNRVSFTSSPSSTPRSPSPVRNIVLNKPVTIPTEKVETSAVR</sequence>
<dbReference type="Proteomes" id="UP000030742">
    <property type="component" value="Unassembled WGS sequence"/>
</dbReference>